<dbReference type="RefSeq" id="XP_016610261.1">
    <property type="nucleotide sequence ID" value="XM_016750990.1"/>
</dbReference>
<comment type="function">
    <text evidence="7">Required for pre-mRNA splicing.</text>
</comment>
<dbReference type="InterPro" id="IPR005037">
    <property type="entry name" value="PRP38"/>
</dbReference>
<proteinExistence type="inferred from homology"/>
<evidence type="ECO:0000256" key="1">
    <source>
        <dbReference type="ARBA" id="ARBA00004123"/>
    </source>
</evidence>
<dbReference type="OMA" id="HTYWKEQ"/>
<keyword evidence="4 7" id="KW-0747">Spliceosome</keyword>
<keyword evidence="10" id="KW-1185">Reference proteome</keyword>
<organism evidence="9 10">
    <name type="scientific">Spizellomyces punctatus (strain DAOM BR117)</name>
    <dbReference type="NCBI Taxonomy" id="645134"/>
    <lineage>
        <taxon>Eukaryota</taxon>
        <taxon>Fungi</taxon>
        <taxon>Fungi incertae sedis</taxon>
        <taxon>Chytridiomycota</taxon>
        <taxon>Chytridiomycota incertae sedis</taxon>
        <taxon>Chytridiomycetes</taxon>
        <taxon>Spizellomycetales</taxon>
        <taxon>Spizellomycetaceae</taxon>
        <taxon>Spizellomyces</taxon>
    </lineage>
</organism>
<evidence type="ECO:0000313" key="9">
    <source>
        <dbReference type="EMBL" id="KND02222.1"/>
    </source>
</evidence>
<sequence length="428" mass="50537">MANRTATEAQNIHGTNPQFLIEKIIRTRIYDSLYWKESCFALTAETLIDKAVNLTSIGGQYGNQKPTEFLCLALKMLQLQPEKEIVRLYIQNEDYKYLRALGAFYLRLTGTAVEIYQYLEPLLLDYRKLRRRNISGEFELTHVDEFVDDLLRSERVCDTILPRITKRHILEENGDLEPRLSPLEEDLEDEEIAEDSEGEITSEGEKMDQSRRTEGDRKLRTSSRERHDHRDSYRDSKDRDRRRDRRSHSSSRSHSRSRSRRRDRYSSKRSSRDRDRDRSRSRSRTRSRSRSTHRRNRETSRDRYRPSRRDRSRSRERSRDRRDRYSDYHRGSREGERYRRDDRSRGSPEERRSREREDNEESRAVPEGIKKKPSVSSKKVNALFKKTAVQAGEPKKAGKEGGGGASESLSVEETNKMRAALGLKPLKM</sequence>
<feature type="compositionally biased region" description="Acidic residues" evidence="8">
    <location>
        <begin position="183"/>
        <end position="202"/>
    </location>
</feature>
<dbReference type="PANTHER" id="PTHR23142">
    <property type="entry name" value="PRE-MRNA-SPLICING FACTOR 38A-RELATED"/>
    <property type="match status" value="1"/>
</dbReference>
<comment type="similarity">
    <text evidence="2 7">Belongs to the PRP38 family.</text>
</comment>
<dbReference type="GO" id="GO:0000398">
    <property type="term" value="P:mRNA splicing, via spliceosome"/>
    <property type="evidence" value="ECO:0007669"/>
    <property type="project" value="UniProtKB-UniRule"/>
</dbReference>
<evidence type="ECO:0000256" key="5">
    <source>
        <dbReference type="ARBA" id="ARBA00023187"/>
    </source>
</evidence>
<feature type="compositionally biased region" description="Basic and acidic residues" evidence="8">
    <location>
        <begin position="297"/>
        <end position="370"/>
    </location>
</feature>
<dbReference type="Pfam" id="PF19252">
    <property type="entry name" value="HIND"/>
    <property type="match status" value="1"/>
</dbReference>
<keyword evidence="5 7" id="KW-0508">mRNA splicing</keyword>
<dbReference type="InterPro" id="IPR045347">
    <property type="entry name" value="HIND"/>
</dbReference>
<dbReference type="GO" id="GO:0005681">
    <property type="term" value="C:spliceosomal complex"/>
    <property type="evidence" value="ECO:0007669"/>
    <property type="project" value="UniProtKB-KW"/>
</dbReference>
<evidence type="ECO:0000256" key="8">
    <source>
        <dbReference type="SAM" id="MobiDB-lite"/>
    </source>
</evidence>
<evidence type="ECO:0000256" key="4">
    <source>
        <dbReference type="ARBA" id="ARBA00022728"/>
    </source>
</evidence>
<feature type="compositionally biased region" description="Basic and acidic residues" evidence="8">
    <location>
        <begin position="203"/>
        <end position="241"/>
    </location>
</feature>
<evidence type="ECO:0000256" key="2">
    <source>
        <dbReference type="ARBA" id="ARBA00006164"/>
    </source>
</evidence>
<protein>
    <recommendedName>
        <fullName evidence="7">Pre-mRNA-splicing factor 38</fullName>
    </recommendedName>
</protein>
<accession>A0A0L0HMA2</accession>
<evidence type="ECO:0000256" key="6">
    <source>
        <dbReference type="ARBA" id="ARBA00023242"/>
    </source>
</evidence>
<name>A0A0L0HMA2_SPIPD</name>
<dbReference type="STRING" id="645134.A0A0L0HMA2"/>
<dbReference type="Pfam" id="PF03371">
    <property type="entry name" value="PRP38"/>
    <property type="match status" value="1"/>
</dbReference>
<dbReference type="GeneID" id="27686272"/>
<evidence type="ECO:0000256" key="7">
    <source>
        <dbReference type="RuleBase" id="RU367025"/>
    </source>
</evidence>
<keyword evidence="6 7" id="KW-0539">Nucleus</keyword>
<keyword evidence="3 7" id="KW-0507">mRNA processing</keyword>
<dbReference type="AlphaFoldDB" id="A0A0L0HMA2"/>
<comment type="subcellular location">
    <subcellularLocation>
        <location evidence="1 7">Nucleus</location>
    </subcellularLocation>
</comment>
<gene>
    <name evidence="9" type="ORF">SPPG_02705</name>
</gene>
<dbReference type="Proteomes" id="UP000053201">
    <property type="component" value="Unassembled WGS sequence"/>
</dbReference>
<dbReference type="eggNOG" id="KOG2889">
    <property type="taxonomic scope" value="Eukaryota"/>
</dbReference>
<feature type="compositionally biased region" description="Basic residues" evidence="8">
    <location>
        <begin position="242"/>
        <end position="263"/>
    </location>
</feature>
<dbReference type="InParanoid" id="A0A0L0HMA2"/>
<feature type="compositionally biased region" description="Basic residues" evidence="8">
    <location>
        <begin position="281"/>
        <end position="296"/>
    </location>
</feature>
<dbReference type="GO" id="GO:0046540">
    <property type="term" value="C:U4/U6 x U5 tri-snRNP complex"/>
    <property type="evidence" value="ECO:0007669"/>
    <property type="project" value="InterPro"/>
</dbReference>
<dbReference type="EMBL" id="KQ257453">
    <property type="protein sequence ID" value="KND02222.1"/>
    <property type="molecule type" value="Genomic_DNA"/>
</dbReference>
<feature type="region of interest" description="Disordered" evidence="8">
    <location>
        <begin position="177"/>
        <end position="428"/>
    </location>
</feature>
<evidence type="ECO:0000256" key="3">
    <source>
        <dbReference type="ARBA" id="ARBA00022664"/>
    </source>
</evidence>
<evidence type="ECO:0000313" key="10">
    <source>
        <dbReference type="Proteomes" id="UP000053201"/>
    </source>
</evidence>
<reference evidence="9 10" key="1">
    <citation type="submission" date="2009-08" db="EMBL/GenBank/DDBJ databases">
        <title>The Genome Sequence of Spizellomyces punctatus strain DAOM BR117.</title>
        <authorList>
            <consortium name="The Broad Institute Genome Sequencing Platform"/>
            <person name="Russ C."/>
            <person name="Cuomo C."/>
            <person name="Shea T."/>
            <person name="Young S.K."/>
            <person name="Zeng Q."/>
            <person name="Koehrsen M."/>
            <person name="Haas B."/>
            <person name="Borodovsky M."/>
            <person name="Guigo R."/>
            <person name="Alvarado L."/>
            <person name="Berlin A."/>
            <person name="Bochicchio J."/>
            <person name="Borenstein D."/>
            <person name="Chapman S."/>
            <person name="Chen Z."/>
            <person name="Engels R."/>
            <person name="Freedman E."/>
            <person name="Gellesch M."/>
            <person name="Goldberg J."/>
            <person name="Griggs A."/>
            <person name="Gujja S."/>
            <person name="Heiman D."/>
            <person name="Hepburn T."/>
            <person name="Howarth C."/>
            <person name="Jen D."/>
            <person name="Larson L."/>
            <person name="Lewis B."/>
            <person name="Mehta T."/>
            <person name="Park D."/>
            <person name="Pearson M."/>
            <person name="Roberts A."/>
            <person name="Saif S."/>
            <person name="Shenoy N."/>
            <person name="Sisk P."/>
            <person name="Stolte C."/>
            <person name="Sykes S."/>
            <person name="Thomson T."/>
            <person name="Walk T."/>
            <person name="White J."/>
            <person name="Yandava C."/>
            <person name="Burger G."/>
            <person name="Gray M.W."/>
            <person name="Holland P.W.H."/>
            <person name="King N."/>
            <person name="Lang F.B.F."/>
            <person name="Roger A.J."/>
            <person name="Ruiz-Trillo I."/>
            <person name="Lander E."/>
            <person name="Nusbaum C."/>
        </authorList>
    </citation>
    <scope>NUCLEOTIDE SEQUENCE [LARGE SCALE GENOMIC DNA]</scope>
    <source>
        <strain evidence="9 10">DAOM BR117</strain>
    </source>
</reference>
<dbReference type="VEuPathDB" id="FungiDB:SPPG_02705"/>
<feature type="compositionally biased region" description="Basic and acidic residues" evidence="8">
    <location>
        <begin position="264"/>
        <end position="280"/>
    </location>
</feature>
<dbReference type="OrthoDB" id="190958at2759"/>